<dbReference type="Pfam" id="PF00148">
    <property type="entry name" value="Oxidored_nitro"/>
    <property type="match status" value="1"/>
</dbReference>
<name>E3GW16_METFV</name>
<dbReference type="STRING" id="523846.Mfer_0985"/>
<accession>E3GW16</accession>
<dbReference type="InterPro" id="IPR000510">
    <property type="entry name" value="Nase/OxRdtase_comp1"/>
</dbReference>
<keyword evidence="4" id="KW-0560">Oxidoreductase</keyword>
<dbReference type="Gene3D" id="3.40.50.1980">
    <property type="entry name" value="Nitrogenase molybdenum iron protein domain"/>
    <property type="match status" value="1"/>
</dbReference>
<dbReference type="GO" id="GO:0016163">
    <property type="term" value="F:nitrogenase activity"/>
    <property type="evidence" value="ECO:0007669"/>
    <property type="project" value="UniProtKB-EC"/>
</dbReference>
<dbReference type="KEGG" id="mfv:Mfer_0985"/>
<evidence type="ECO:0000256" key="1">
    <source>
        <dbReference type="ARBA" id="ARBA00023231"/>
    </source>
</evidence>
<gene>
    <name evidence="4" type="ordered locus">Mfer_0985</name>
</gene>
<dbReference type="PANTHER" id="PTHR42956:SF1">
    <property type="entry name" value="NITROGENASE IRON-MOLYBDENUM COFACTOR BIOSYNTHESIS PROTEIN NIFE"/>
    <property type="match status" value="1"/>
</dbReference>
<organism evidence="4 5">
    <name type="scientific">Methanothermus fervidus (strain ATCC 43054 / DSM 2088 / JCM 10308 / V24 S)</name>
    <dbReference type="NCBI Taxonomy" id="523846"/>
    <lineage>
        <taxon>Archaea</taxon>
        <taxon>Methanobacteriati</taxon>
        <taxon>Methanobacteriota</taxon>
        <taxon>Methanomada group</taxon>
        <taxon>Methanobacteria</taxon>
        <taxon>Methanobacteriales</taxon>
        <taxon>Methanothermaceae</taxon>
        <taxon>Methanothermus</taxon>
    </lineage>
</organism>
<dbReference type="EMBL" id="CP002278">
    <property type="protein sequence ID" value="ADP77781.1"/>
    <property type="molecule type" value="Genomic_DNA"/>
</dbReference>
<evidence type="ECO:0000313" key="4">
    <source>
        <dbReference type="EMBL" id="ADP77781.1"/>
    </source>
</evidence>
<dbReference type="InterPro" id="IPR000318">
    <property type="entry name" value="Nase_comp1_CS"/>
</dbReference>
<feature type="domain" description="Nitrogenase/oxidoreductase component 1" evidence="3">
    <location>
        <begin position="7"/>
        <end position="393"/>
    </location>
</feature>
<dbReference type="Proteomes" id="UP000002315">
    <property type="component" value="Chromosome"/>
</dbReference>
<dbReference type="EC" id="1.18.6.1" evidence="4"/>
<dbReference type="CDD" id="cd00316">
    <property type="entry name" value="Oxidoreductase_nitrogenase"/>
    <property type="match status" value="1"/>
</dbReference>
<protein>
    <submittedName>
        <fullName evidence="4">Nitrogenase</fullName>
        <ecNumber evidence="4">1.18.6.1</ecNumber>
    </submittedName>
</protein>
<dbReference type="OrthoDB" id="61861at2157"/>
<reference evidence="4 5" key="1">
    <citation type="journal article" date="2010" name="Stand. Genomic Sci.">
        <title>Complete genome sequence of Methanothermus fervidus type strain (V24S).</title>
        <authorList>
            <person name="Anderson I."/>
            <person name="Djao O.D."/>
            <person name="Misra M."/>
            <person name="Chertkov O."/>
            <person name="Nolan M."/>
            <person name="Lucas S."/>
            <person name="Lapidus A."/>
            <person name="Del Rio T.G."/>
            <person name="Tice H."/>
            <person name="Cheng J.F."/>
            <person name="Tapia R."/>
            <person name="Han C."/>
            <person name="Goodwin L."/>
            <person name="Pitluck S."/>
            <person name="Liolios K."/>
            <person name="Ivanova N."/>
            <person name="Mavromatis K."/>
            <person name="Mikhailova N."/>
            <person name="Pati A."/>
            <person name="Brambilla E."/>
            <person name="Chen A."/>
            <person name="Palaniappan K."/>
            <person name="Land M."/>
            <person name="Hauser L."/>
            <person name="Chang Y.J."/>
            <person name="Jeffries C.D."/>
            <person name="Sikorski J."/>
            <person name="Spring S."/>
            <person name="Rohde M."/>
            <person name="Eichinger K."/>
            <person name="Huber H."/>
            <person name="Wirth R."/>
            <person name="Goker M."/>
            <person name="Detter J.C."/>
            <person name="Woyke T."/>
            <person name="Bristow J."/>
            <person name="Eisen J.A."/>
            <person name="Markowitz V."/>
            <person name="Hugenholtz P."/>
            <person name="Klenk H.P."/>
            <person name="Kyrpides N.C."/>
        </authorList>
    </citation>
    <scope>NUCLEOTIDE SEQUENCE [LARGE SCALE GENOMIC DNA]</scope>
    <source>
        <strain evidence="5">ATCC 43054 / DSM 2088 / JCM 10308 / V24 S</strain>
    </source>
</reference>
<comment type="similarity">
    <text evidence="2">Belongs to the NifD/NifK/NifE/NifN family.</text>
</comment>
<dbReference type="PANTHER" id="PTHR42956">
    <property type="entry name" value="NITROGENASE IRON-MOLYBDENUM COFACTOR BIOSYNTHESIS PROTEIN NIFE"/>
    <property type="match status" value="1"/>
</dbReference>
<dbReference type="Gene3D" id="3.40.50.12380">
    <property type="entry name" value="Nitrogenase MoFe cofactor biosynthesis protein NifE, C-terminal"/>
    <property type="match status" value="1"/>
</dbReference>
<evidence type="ECO:0000256" key="2">
    <source>
        <dbReference type="RuleBase" id="RU004021"/>
    </source>
</evidence>
<proteinExistence type="inferred from homology"/>
<dbReference type="SUPFAM" id="SSF53807">
    <property type="entry name" value="Helical backbone' metal receptor"/>
    <property type="match status" value="1"/>
</dbReference>
<dbReference type="AlphaFoldDB" id="E3GW16"/>
<keyword evidence="5" id="KW-1185">Reference proteome</keyword>
<dbReference type="HOGENOM" id="CLU_025876_4_1_2"/>
<dbReference type="PROSITE" id="PS00699">
    <property type="entry name" value="NITROGENASE_1_1"/>
    <property type="match status" value="1"/>
</dbReference>
<keyword evidence="1 2" id="KW-0535">Nitrogen fixation</keyword>
<evidence type="ECO:0000313" key="5">
    <source>
        <dbReference type="Proteomes" id="UP000002315"/>
    </source>
</evidence>
<evidence type="ECO:0000259" key="3">
    <source>
        <dbReference type="Pfam" id="PF00148"/>
    </source>
</evidence>
<dbReference type="InterPro" id="IPR049939">
    <property type="entry name" value="NifE-like"/>
</dbReference>
<sequence>MEPMHTCKLFGAIKTILGIKNAIPIVHGPVGCAYHMRYLLTLRGGSKVKICSTQLSQEDVVFGAEKKLKDTIVKVDKYYKPDLIAVLTSCSTSIIGEDVFRVVKEIKNEINAEIIAVSAGGFEARQNEGYEDTIMTLIKELVKPCKKSDKPLINFIGMYRGGPDLKHLKNELKKMGIGVNCVLTSGCNIREIRNLTKANLNYSFCDISAIKPSKFLKKKFGMEFIDYPFPIGFNNTYRFFNKILDFFDIDYPLEKEYAEFKEIKDKLIKNLKGCKVAIISGPTRAVALTDFIIELGMEPVLISIDLVGEKTLKHLNTVLSNTNFEPEILIEPDLIQIEKRLKDTDVDIILGGANELSFSFTYKIPVVDVMHGQAKTMGWDGAREIARTILKNIKT</sequence>